<dbReference type="AlphaFoldDB" id="A0AAW0J955"/>
<sequence>MVRASSSPLQPLLPNTFPPTLLPGSHPQPSPVTSERQRMRRPQRQGLLRLPGDSDDIICCLSLDVGQSVSTLKGSPAVYTSSQVSLVICQNRGSWRMVLQAVIPPLRKLRQEDYYKFEASFIQQVPGSPSGDPSLQNLRLGEKCSAPEGNPNQDKSRVFCFIPSEKAKETMEHHHSGHVVMAEHHHRGHAVMITQLPLSVGTDTLAPYYHLNGCGTYAVLCEMFLWQQQKQMNTASALEMAGEGARGLEMKP</sequence>
<gene>
    <name evidence="2" type="ORF">U0070_025844</name>
</gene>
<organism evidence="2 3">
    <name type="scientific">Myodes glareolus</name>
    <name type="common">Bank vole</name>
    <name type="synonym">Clethrionomys glareolus</name>
    <dbReference type="NCBI Taxonomy" id="447135"/>
    <lineage>
        <taxon>Eukaryota</taxon>
        <taxon>Metazoa</taxon>
        <taxon>Chordata</taxon>
        <taxon>Craniata</taxon>
        <taxon>Vertebrata</taxon>
        <taxon>Euteleostomi</taxon>
        <taxon>Mammalia</taxon>
        <taxon>Eutheria</taxon>
        <taxon>Euarchontoglires</taxon>
        <taxon>Glires</taxon>
        <taxon>Rodentia</taxon>
        <taxon>Myomorpha</taxon>
        <taxon>Muroidea</taxon>
        <taxon>Cricetidae</taxon>
        <taxon>Arvicolinae</taxon>
        <taxon>Myodes</taxon>
    </lineage>
</organism>
<evidence type="ECO:0000313" key="3">
    <source>
        <dbReference type="Proteomes" id="UP001488838"/>
    </source>
</evidence>
<evidence type="ECO:0000313" key="2">
    <source>
        <dbReference type="EMBL" id="KAK7823027.1"/>
    </source>
</evidence>
<comment type="caution">
    <text evidence="2">The sequence shown here is derived from an EMBL/GenBank/DDBJ whole genome shotgun (WGS) entry which is preliminary data.</text>
</comment>
<dbReference type="EMBL" id="JBBHLL010000055">
    <property type="protein sequence ID" value="KAK7823027.1"/>
    <property type="molecule type" value="Genomic_DNA"/>
</dbReference>
<protein>
    <submittedName>
        <fullName evidence="2">Uncharacterized protein</fullName>
    </submittedName>
</protein>
<dbReference type="Proteomes" id="UP001488838">
    <property type="component" value="Unassembled WGS sequence"/>
</dbReference>
<evidence type="ECO:0000256" key="1">
    <source>
        <dbReference type="SAM" id="MobiDB-lite"/>
    </source>
</evidence>
<feature type="compositionally biased region" description="Pro residues" evidence="1">
    <location>
        <begin position="16"/>
        <end position="30"/>
    </location>
</feature>
<proteinExistence type="predicted"/>
<reference evidence="2 3" key="1">
    <citation type="journal article" date="2023" name="bioRxiv">
        <title>Conserved and derived expression patterns and positive selection on dental genes reveal complex evolutionary context of ever-growing rodent molars.</title>
        <authorList>
            <person name="Calamari Z.T."/>
            <person name="Song A."/>
            <person name="Cohen E."/>
            <person name="Akter M."/>
            <person name="Roy R.D."/>
            <person name="Hallikas O."/>
            <person name="Christensen M.M."/>
            <person name="Li P."/>
            <person name="Marangoni P."/>
            <person name="Jernvall J."/>
            <person name="Klein O.D."/>
        </authorList>
    </citation>
    <scope>NUCLEOTIDE SEQUENCE [LARGE SCALE GENOMIC DNA]</scope>
    <source>
        <strain evidence="2">V071</strain>
    </source>
</reference>
<name>A0AAW0J955_MYOGA</name>
<keyword evidence="3" id="KW-1185">Reference proteome</keyword>
<feature type="region of interest" description="Disordered" evidence="1">
    <location>
        <begin position="1"/>
        <end position="50"/>
    </location>
</feature>
<accession>A0AAW0J955</accession>